<accession>A0ACB5TXT9</accession>
<proteinExistence type="predicted"/>
<sequence>MLRDRNGNEDSSTLLSEDETDPDYKDTHLASDYISSDEEDDTHDSQELKADIAYFKKNAETVHNPYYMERPGECYVLDEDDEEDDREATDFDTDCLSIEDLPDEPIVDPEFEPYGSVRRETFIFIVIPIVVIVVSILLCSNYLNPQPPSNIDSSFVLTKFHKIERQLNELSKSQSSIDSRYRNLADQNKELTSQFKNEIENIHSDYVAKFETSFTFI</sequence>
<reference evidence="1" key="1">
    <citation type="submission" date="2023-04" db="EMBL/GenBank/DDBJ databases">
        <title>Ambrosiozyma monospora NBRC 10751.</title>
        <authorList>
            <person name="Ichikawa N."/>
            <person name="Sato H."/>
            <person name="Tonouchi N."/>
        </authorList>
    </citation>
    <scope>NUCLEOTIDE SEQUENCE</scope>
    <source>
        <strain evidence="1">NBRC 10751</strain>
    </source>
</reference>
<keyword evidence="2" id="KW-1185">Reference proteome</keyword>
<name>A0ACB5TXT9_AMBMO</name>
<evidence type="ECO:0000313" key="1">
    <source>
        <dbReference type="EMBL" id="GME97629.1"/>
    </source>
</evidence>
<dbReference type="Proteomes" id="UP001165064">
    <property type="component" value="Unassembled WGS sequence"/>
</dbReference>
<dbReference type="EMBL" id="BSXS01010184">
    <property type="protein sequence ID" value="GME97629.1"/>
    <property type="molecule type" value="Genomic_DNA"/>
</dbReference>
<evidence type="ECO:0000313" key="2">
    <source>
        <dbReference type="Proteomes" id="UP001165064"/>
    </source>
</evidence>
<gene>
    <name evidence="1" type="ORF">Amon02_001029000</name>
</gene>
<comment type="caution">
    <text evidence="1">The sequence shown here is derived from an EMBL/GenBank/DDBJ whole genome shotgun (WGS) entry which is preliminary data.</text>
</comment>
<organism evidence="1 2">
    <name type="scientific">Ambrosiozyma monospora</name>
    <name type="common">Yeast</name>
    <name type="synonym">Endomycopsis monosporus</name>
    <dbReference type="NCBI Taxonomy" id="43982"/>
    <lineage>
        <taxon>Eukaryota</taxon>
        <taxon>Fungi</taxon>
        <taxon>Dikarya</taxon>
        <taxon>Ascomycota</taxon>
        <taxon>Saccharomycotina</taxon>
        <taxon>Pichiomycetes</taxon>
        <taxon>Pichiales</taxon>
        <taxon>Pichiaceae</taxon>
        <taxon>Ambrosiozyma</taxon>
    </lineage>
</organism>
<protein>
    <submittedName>
        <fullName evidence="1">Unnamed protein product</fullName>
    </submittedName>
</protein>